<sequence>MYLSFSFDFRFSNRTQIVFGFVLFCYCFRIRWSITYTNCNPHICYRYALTFPESDIFHLHCFRCLLRDLSSVYSIHTEFILWNGWLPLITHS</sequence>
<gene>
    <name evidence="1" type="ORF">B1756_09195</name>
</gene>
<evidence type="ECO:0000313" key="2">
    <source>
        <dbReference type="Proteomes" id="UP000250088"/>
    </source>
</evidence>
<evidence type="ECO:0000313" key="1">
    <source>
        <dbReference type="EMBL" id="ARS89892.1"/>
    </source>
</evidence>
<organism evidence="1 2">
    <name type="scientific">Natrarchaeobaculum aegyptiacum</name>
    <dbReference type="NCBI Taxonomy" id="745377"/>
    <lineage>
        <taxon>Archaea</taxon>
        <taxon>Methanobacteriati</taxon>
        <taxon>Methanobacteriota</taxon>
        <taxon>Stenosarchaea group</taxon>
        <taxon>Halobacteria</taxon>
        <taxon>Halobacteriales</taxon>
        <taxon>Natrialbaceae</taxon>
        <taxon>Natrarchaeobaculum</taxon>
    </lineage>
</organism>
<name>A0A2Z2HS28_9EURY</name>
<accession>A0A2Z2HS28</accession>
<keyword evidence="2" id="KW-1185">Reference proteome</keyword>
<dbReference type="AlphaFoldDB" id="A0A2Z2HS28"/>
<reference evidence="2" key="1">
    <citation type="submission" date="2017-02" db="EMBL/GenBank/DDBJ databases">
        <title>Natronthermophilus aegyptiacus gen. nov.,sp. nov., an aerobic, extremely halophilic alkalithermophilic archaeon isolated from the athalassohaline Wadi An Natrun, Egypt.</title>
        <authorList>
            <person name="Zhao B."/>
        </authorList>
    </citation>
    <scope>NUCLEOTIDE SEQUENCE [LARGE SCALE GENOMIC DNA]</scope>
    <source>
        <strain evidence="2">JW/NM-HA 15</strain>
    </source>
</reference>
<protein>
    <submittedName>
        <fullName evidence="1">Uncharacterized protein</fullName>
    </submittedName>
</protein>
<dbReference type="EMBL" id="CP019893">
    <property type="protein sequence ID" value="ARS89892.1"/>
    <property type="molecule type" value="Genomic_DNA"/>
</dbReference>
<dbReference type="Proteomes" id="UP000250088">
    <property type="component" value="Chromosome"/>
</dbReference>
<dbReference type="KEGG" id="naj:B1756_09195"/>
<proteinExistence type="predicted"/>